<gene>
    <name evidence="2" type="ORF">SASPL_133411</name>
</gene>
<proteinExistence type="predicted"/>
<dbReference type="Gene3D" id="3.40.50.300">
    <property type="entry name" value="P-loop containing nucleotide triphosphate hydrolases"/>
    <property type="match status" value="2"/>
</dbReference>
<evidence type="ECO:0000313" key="3">
    <source>
        <dbReference type="Proteomes" id="UP000298416"/>
    </source>
</evidence>
<dbReference type="EMBL" id="PNBA02000012">
    <property type="protein sequence ID" value="KAG6405817.1"/>
    <property type="molecule type" value="Genomic_DNA"/>
</dbReference>
<evidence type="ECO:0000256" key="1">
    <source>
        <dbReference type="SAM" id="MobiDB-lite"/>
    </source>
</evidence>
<accession>A0A8X8X3R3</accession>
<organism evidence="2">
    <name type="scientific">Salvia splendens</name>
    <name type="common">Scarlet sage</name>
    <dbReference type="NCBI Taxonomy" id="180675"/>
    <lineage>
        <taxon>Eukaryota</taxon>
        <taxon>Viridiplantae</taxon>
        <taxon>Streptophyta</taxon>
        <taxon>Embryophyta</taxon>
        <taxon>Tracheophyta</taxon>
        <taxon>Spermatophyta</taxon>
        <taxon>Magnoliopsida</taxon>
        <taxon>eudicotyledons</taxon>
        <taxon>Gunneridae</taxon>
        <taxon>Pentapetalae</taxon>
        <taxon>asterids</taxon>
        <taxon>lamiids</taxon>
        <taxon>Lamiales</taxon>
        <taxon>Lamiaceae</taxon>
        <taxon>Nepetoideae</taxon>
        <taxon>Mentheae</taxon>
        <taxon>Salviinae</taxon>
        <taxon>Salvia</taxon>
        <taxon>Salvia subgen. Calosphace</taxon>
        <taxon>core Calosphace</taxon>
    </lineage>
</organism>
<dbReference type="InterPro" id="IPR027417">
    <property type="entry name" value="P-loop_NTPase"/>
</dbReference>
<comment type="caution">
    <text evidence="2">The sequence shown here is derived from an EMBL/GenBank/DDBJ whole genome shotgun (WGS) entry which is preliminary data.</text>
</comment>
<reference evidence="2" key="1">
    <citation type="submission" date="2018-01" db="EMBL/GenBank/DDBJ databases">
        <authorList>
            <person name="Mao J.F."/>
        </authorList>
    </citation>
    <scope>NUCLEOTIDE SEQUENCE</scope>
    <source>
        <strain evidence="2">Huo1</strain>
        <tissue evidence="2">Leaf</tissue>
    </source>
</reference>
<protein>
    <submittedName>
        <fullName evidence="2">Uncharacterized protein</fullName>
    </submittedName>
</protein>
<reference evidence="2" key="2">
    <citation type="submission" date="2020-08" db="EMBL/GenBank/DDBJ databases">
        <title>Plant Genome Project.</title>
        <authorList>
            <person name="Zhang R.-G."/>
        </authorList>
    </citation>
    <scope>NUCLEOTIDE SEQUENCE</scope>
    <source>
        <strain evidence="2">Huo1</strain>
        <tissue evidence="2">Leaf</tissue>
    </source>
</reference>
<dbReference type="AlphaFoldDB" id="A0A8X8X3R3"/>
<keyword evidence="3" id="KW-1185">Reference proteome</keyword>
<feature type="compositionally biased region" description="Polar residues" evidence="1">
    <location>
        <begin position="469"/>
        <end position="496"/>
    </location>
</feature>
<dbReference type="Proteomes" id="UP000298416">
    <property type="component" value="Unassembled WGS sequence"/>
</dbReference>
<feature type="region of interest" description="Disordered" evidence="1">
    <location>
        <begin position="466"/>
        <end position="499"/>
    </location>
</feature>
<evidence type="ECO:0000313" key="2">
    <source>
        <dbReference type="EMBL" id="KAG6405817.1"/>
    </source>
</evidence>
<dbReference type="SUPFAM" id="SSF52540">
    <property type="entry name" value="P-loop containing nucleoside triphosphate hydrolases"/>
    <property type="match status" value="1"/>
</dbReference>
<sequence>MLPKAHTTHVELLDLKPLPMTALANGTYEELYRFTHFNPIQTEGKSQVVQDELSRLGEQMVHSSEGKRALARELCYELDDNAQSMARIGELLQEDQNVKRRKERIQKQSSIFSKLTTLIWQPLHPPILMKKVQLLLAHLPGMSGDASLDADAAASGPNLSYGDSRSIDPSRRNSDPFQNECFYTMSFRNLMLPEVILRFTDIYVLNTMKGFNLKGSRASSKFQGKSQVVQDELSRLGEQMVHSSKGKRTLARELCYELDDKFLQHGLNSGIGQTKTYLGILRFYIFDHDVPRLIRNYSAQSMARIGELLQEDHNVKRRKERIQKQSSILSKLATLIWQPLHPPILMKKVQSLLAHLPRRSRAAFDAAASGPNPSYGKSHVVQDELSRLGEKMIHISEGTRALARKLCRELEDKFLQHGLKLREWLKKTCYLSYTVLEAAASTYSNEESQTTAGPSSVEVWRSAFDAASNGPNPSYGDSRSNGPSRRNRDPSQTSDINLGCRRTPNRLPPMFHRFLELSSLKLLHGLPFQGWTDKDIFVDRCMIYVMLLSVVFAASEVLVYWVDLDRLYEMEKDFGDLIRYTPGQKAHTTHTELLDLKPLRVTALANGTYEALYKFTHSNPILTEVWMKLASPPCFSCAIYHIDQNVLLRAPTRSGKSISAQLAMLHLFNTQSDMKVVFSPIRGLTGSDKNLYALKMRYTRFLLILSPLLQMPHQALEDIILIKQGGWGAFTSFTVIAITTTVLEGFKNEAKNMLVAFDDMECAYVPPQHFICLVQRGEYCN</sequence>
<name>A0A8X8X3R3_SALSN</name>